<dbReference type="EMBL" id="CP047265">
    <property type="protein sequence ID" value="QHF01213.1"/>
    <property type="molecule type" value="Genomic_DNA"/>
</dbReference>
<feature type="domain" description="HTH cro/C1-type" evidence="1">
    <location>
        <begin position="75"/>
        <end position="128"/>
    </location>
</feature>
<organism evidence="2 3">
    <name type="scientific">Pseudomonas asturiensis</name>
    <dbReference type="NCBI Taxonomy" id="1190415"/>
    <lineage>
        <taxon>Bacteria</taxon>
        <taxon>Pseudomonadati</taxon>
        <taxon>Pseudomonadota</taxon>
        <taxon>Gammaproteobacteria</taxon>
        <taxon>Pseudomonadales</taxon>
        <taxon>Pseudomonadaceae</taxon>
        <taxon>Pseudomonas</taxon>
    </lineage>
</organism>
<dbReference type="PROSITE" id="PS50943">
    <property type="entry name" value="HTH_CROC1"/>
    <property type="match status" value="1"/>
</dbReference>
<dbReference type="SMART" id="SM00530">
    <property type="entry name" value="HTH_XRE"/>
    <property type="match status" value="1"/>
</dbReference>
<name>A0ABX6H6Z5_9PSED</name>
<gene>
    <name evidence="2" type="ORF">N015_01845</name>
</gene>
<accession>A0ABX6H6Z5</accession>
<dbReference type="SUPFAM" id="SSF47413">
    <property type="entry name" value="lambda repressor-like DNA-binding domains"/>
    <property type="match status" value="1"/>
</dbReference>
<reference evidence="2 3" key="1">
    <citation type="journal article" date="2014" name="Genome Announc.">
        <title>Draft Genome Sequences of a Phylogenetically Diverse Suite of Pseudomonas syringae Strains from Multiple Source Populations.</title>
        <authorList>
            <person name="Baltrus D.A."/>
            <person name="Yourstone S."/>
            <person name="Lind A."/>
            <person name="Guilbaud C."/>
            <person name="Sands D.C."/>
            <person name="Jones C.D."/>
            <person name="Morris C.E."/>
            <person name="Dangl J.L."/>
        </authorList>
    </citation>
    <scope>NUCLEOTIDE SEQUENCE [LARGE SCALE GENOMIC DNA]</scope>
    <source>
        <strain evidence="2 3">CC1524</strain>
    </source>
</reference>
<dbReference type="Gene3D" id="1.10.260.40">
    <property type="entry name" value="lambda repressor-like DNA-binding domains"/>
    <property type="match status" value="1"/>
</dbReference>
<evidence type="ECO:0000259" key="1">
    <source>
        <dbReference type="PROSITE" id="PS50943"/>
    </source>
</evidence>
<proteinExistence type="predicted"/>
<dbReference type="CDD" id="cd00093">
    <property type="entry name" value="HTH_XRE"/>
    <property type="match status" value="1"/>
</dbReference>
<sequence>MNPTELRNAHPFAVKRCAGLLRRNWRGHSVVTPVCLGCFVFNEGDYARKIGLVQGECLKNCASESASISSVGDRLREERVRLSLNQEDLAQAGGVNRNTQGSYERGVRAPDTGYLTGVSELGIDIVYILTGRKSAGDTLSETEARIIDQYRMIPDFDQQAVCRFLQAMADDARAKQK</sequence>
<keyword evidence="3" id="KW-1185">Reference proteome</keyword>
<evidence type="ECO:0000313" key="2">
    <source>
        <dbReference type="EMBL" id="QHF01213.1"/>
    </source>
</evidence>
<dbReference type="Pfam" id="PF01381">
    <property type="entry name" value="HTH_3"/>
    <property type="match status" value="1"/>
</dbReference>
<dbReference type="InterPro" id="IPR001387">
    <property type="entry name" value="Cro/C1-type_HTH"/>
</dbReference>
<dbReference type="Proteomes" id="UP000464644">
    <property type="component" value="Chromosome"/>
</dbReference>
<dbReference type="InterPro" id="IPR010982">
    <property type="entry name" value="Lambda_DNA-bd_dom_sf"/>
</dbReference>
<protein>
    <submittedName>
        <fullName evidence="2">Helix-turn-helix domain-containing protein</fullName>
    </submittedName>
</protein>
<evidence type="ECO:0000313" key="3">
    <source>
        <dbReference type="Proteomes" id="UP000464644"/>
    </source>
</evidence>